<gene>
    <name evidence="1" type="ORF">A2U01_0099856</name>
</gene>
<accession>A0A392URI6</accession>
<dbReference type="Proteomes" id="UP000265520">
    <property type="component" value="Unassembled WGS sequence"/>
</dbReference>
<evidence type="ECO:0000313" key="1">
    <source>
        <dbReference type="EMBL" id="MCI78586.1"/>
    </source>
</evidence>
<comment type="caution">
    <text evidence="1">The sequence shown here is derived from an EMBL/GenBank/DDBJ whole genome shotgun (WGS) entry which is preliminary data.</text>
</comment>
<evidence type="ECO:0000313" key="2">
    <source>
        <dbReference type="Proteomes" id="UP000265520"/>
    </source>
</evidence>
<reference evidence="1 2" key="1">
    <citation type="journal article" date="2018" name="Front. Plant Sci.">
        <title>Red Clover (Trifolium pratense) and Zigzag Clover (T. medium) - A Picture of Genomic Similarities and Differences.</title>
        <authorList>
            <person name="Dluhosova J."/>
            <person name="Istvanek J."/>
            <person name="Nedelnik J."/>
            <person name="Repkova J."/>
        </authorList>
    </citation>
    <scope>NUCLEOTIDE SEQUENCE [LARGE SCALE GENOMIC DNA]</scope>
    <source>
        <strain evidence="2">cv. 10/8</strain>
        <tissue evidence="1">Leaf</tissue>
    </source>
</reference>
<sequence>MLAVAESGYDERMANVAVWPSDHAFNTARNHLTYLYRLPSNDRINGMAT</sequence>
<protein>
    <submittedName>
        <fullName evidence="1">Uncharacterized protein</fullName>
    </submittedName>
</protein>
<dbReference type="AlphaFoldDB" id="A0A392URI6"/>
<dbReference type="EMBL" id="LXQA010954014">
    <property type="protein sequence ID" value="MCI78586.1"/>
    <property type="molecule type" value="Genomic_DNA"/>
</dbReference>
<proteinExistence type="predicted"/>
<organism evidence="1 2">
    <name type="scientific">Trifolium medium</name>
    <dbReference type="NCBI Taxonomy" id="97028"/>
    <lineage>
        <taxon>Eukaryota</taxon>
        <taxon>Viridiplantae</taxon>
        <taxon>Streptophyta</taxon>
        <taxon>Embryophyta</taxon>
        <taxon>Tracheophyta</taxon>
        <taxon>Spermatophyta</taxon>
        <taxon>Magnoliopsida</taxon>
        <taxon>eudicotyledons</taxon>
        <taxon>Gunneridae</taxon>
        <taxon>Pentapetalae</taxon>
        <taxon>rosids</taxon>
        <taxon>fabids</taxon>
        <taxon>Fabales</taxon>
        <taxon>Fabaceae</taxon>
        <taxon>Papilionoideae</taxon>
        <taxon>50 kb inversion clade</taxon>
        <taxon>NPAAA clade</taxon>
        <taxon>Hologalegina</taxon>
        <taxon>IRL clade</taxon>
        <taxon>Trifolieae</taxon>
        <taxon>Trifolium</taxon>
    </lineage>
</organism>
<keyword evidence="2" id="KW-1185">Reference proteome</keyword>
<feature type="non-terminal residue" evidence="1">
    <location>
        <position position="49"/>
    </location>
</feature>
<name>A0A392URI6_9FABA</name>